<dbReference type="Gene3D" id="3.10.180.10">
    <property type="entry name" value="2,3-Dihydroxybiphenyl 1,2-Dioxygenase, domain 1"/>
    <property type="match status" value="1"/>
</dbReference>
<reference evidence="2 3" key="1">
    <citation type="submission" date="2019-02" db="EMBL/GenBank/DDBJ databases">
        <title>Kribbella capetownensis sp. nov. and Kribbella speibonae sp. nov., isolated from soil.</title>
        <authorList>
            <person name="Curtis S.M."/>
            <person name="Norton I."/>
            <person name="Everest G.J."/>
            <person name="Meyers P.R."/>
        </authorList>
    </citation>
    <scope>NUCLEOTIDE SEQUENCE [LARGE SCALE GENOMIC DNA]</scope>
    <source>
        <strain evidence="2 3">KCTC 29219</strain>
    </source>
</reference>
<evidence type="ECO:0000313" key="2">
    <source>
        <dbReference type="EMBL" id="TCC08399.1"/>
    </source>
</evidence>
<proteinExistence type="predicted"/>
<sequence length="113" mass="12279">MAITRVLAHSTVTDLTMAEDWYTRLFGRAPDARPMPGLLEWHLADTFGVQVWSEPNRAGHSSMVLDESDLDALAARLDQAGIAHDGPQDATSSRILSLADPDGNRVVFAGEFS</sequence>
<dbReference type="Pfam" id="PF00903">
    <property type="entry name" value="Glyoxalase"/>
    <property type="match status" value="1"/>
</dbReference>
<dbReference type="SUPFAM" id="SSF54593">
    <property type="entry name" value="Glyoxalase/Bleomycin resistance protein/Dihydroxybiphenyl dioxygenase"/>
    <property type="match status" value="1"/>
</dbReference>
<dbReference type="EMBL" id="SJJZ01000002">
    <property type="protein sequence ID" value="TCC08399.1"/>
    <property type="molecule type" value="Genomic_DNA"/>
</dbReference>
<comment type="caution">
    <text evidence="2">The sequence shown here is derived from an EMBL/GenBank/DDBJ whole genome shotgun (WGS) entry which is preliminary data.</text>
</comment>
<dbReference type="Proteomes" id="UP000292346">
    <property type="component" value="Unassembled WGS sequence"/>
</dbReference>
<name>A0A4R0HKW7_9ACTN</name>
<dbReference type="InterPro" id="IPR037523">
    <property type="entry name" value="VOC_core"/>
</dbReference>
<dbReference type="OrthoDB" id="2453533at2"/>
<dbReference type="InterPro" id="IPR004360">
    <property type="entry name" value="Glyas_Fos-R_dOase_dom"/>
</dbReference>
<dbReference type="PROSITE" id="PS51819">
    <property type="entry name" value="VOC"/>
    <property type="match status" value="1"/>
</dbReference>
<evidence type="ECO:0000313" key="3">
    <source>
        <dbReference type="Proteomes" id="UP000292346"/>
    </source>
</evidence>
<evidence type="ECO:0000259" key="1">
    <source>
        <dbReference type="PROSITE" id="PS51819"/>
    </source>
</evidence>
<dbReference type="AlphaFoldDB" id="A0A4R0HKW7"/>
<accession>A0A4R0HKW7</accession>
<dbReference type="RefSeq" id="WP_131339792.1">
    <property type="nucleotide sequence ID" value="NZ_SJJZ01000002.1"/>
</dbReference>
<keyword evidence="3" id="KW-1185">Reference proteome</keyword>
<organism evidence="2 3">
    <name type="scientific">Kribbella soli</name>
    <dbReference type="NCBI Taxonomy" id="1124743"/>
    <lineage>
        <taxon>Bacteria</taxon>
        <taxon>Bacillati</taxon>
        <taxon>Actinomycetota</taxon>
        <taxon>Actinomycetes</taxon>
        <taxon>Propionibacteriales</taxon>
        <taxon>Kribbellaceae</taxon>
        <taxon>Kribbella</taxon>
    </lineage>
</organism>
<dbReference type="CDD" id="cd06587">
    <property type="entry name" value="VOC"/>
    <property type="match status" value="1"/>
</dbReference>
<dbReference type="InterPro" id="IPR029068">
    <property type="entry name" value="Glyas_Bleomycin-R_OHBP_Dase"/>
</dbReference>
<gene>
    <name evidence="2" type="ORF">E0H45_21175</name>
</gene>
<feature type="domain" description="VOC" evidence="1">
    <location>
        <begin position="2"/>
        <end position="111"/>
    </location>
</feature>
<protein>
    <submittedName>
        <fullName evidence="2">VOC family protein</fullName>
    </submittedName>
</protein>